<organism evidence="1 2">
    <name type="scientific">Pyramidobacter piscolens W5455</name>
    <dbReference type="NCBI Taxonomy" id="352165"/>
    <lineage>
        <taxon>Bacteria</taxon>
        <taxon>Thermotogati</taxon>
        <taxon>Synergistota</taxon>
        <taxon>Synergistia</taxon>
        <taxon>Synergistales</taxon>
        <taxon>Dethiosulfovibrionaceae</taxon>
        <taxon>Pyramidobacter</taxon>
    </lineage>
</organism>
<gene>
    <name evidence="1" type="ORF">HMPREF7215_1999</name>
</gene>
<protein>
    <submittedName>
        <fullName evidence="1">Uncharacterized protein</fullName>
    </submittedName>
</protein>
<reference evidence="1 2" key="1">
    <citation type="submission" date="2009-12" db="EMBL/GenBank/DDBJ databases">
        <authorList>
            <person name="Shrivastava S."/>
            <person name="Madupu R."/>
            <person name="Durkin A.S."/>
            <person name="Torralba M."/>
            <person name="Methe B."/>
            <person name="Sutton G.G."/>
            <person name="Strausberg R.L."/>
            <person name="Nelson K.E."/>
        </authorList>
    </citation>
    <scope>NUCLEOTIDE SEQUENCE [LARGE SCALE GENOMIC DNA]</scope>
    <source>
        <strain evidence="1 2">W5455</strain>
    </source>
</reference>
<proteinExistence type="predicted"/>
<evidence type="ECO:0000313" key="2">
    <source>
        <dbReference type="Proteomes" id="UP000006462"/>
    </source>
</evidence>
<keyword evidence="2" id="KW-1185">Reference proteome</keyword>
<comment type="caution">
    <text evidence="1">The sequence shown here is derived from an EMBL/GenBank/DDBJ whole genome shotgun (WGS) entry which is preliminary data.</text>
</comment>
<accession>A0ABP2HQR2</accession>
<sequence>MRRHGRGENVVRSRPGHFSEAASCFSHSVADGAGDGWNDKDVNKQQRMKTKILFSVIQ</sequence>
<dbReference type="Proteomes" id="UP000006462">
    <property type="component" value="Unassembled WGS sequence"/>
</dbReference>
<evidence type="ECO:0000313" key="1">
    <source>
        <dbReference type="EMBL" id="EFB89556.1"/>
    </source>
</evidence>
<dbReference type="EMBL" id="ADFP01000128">
    <property type="protein sequence ID" value="EFB89556.1"/>
    <property type="molecule type" value="Genomic_DNA"/>
</dbReference>
<name>A0ABP2HQR2_9BACT</name>